<protein>
    <submittedName>
        <fullName evidence="1">Phenazine biosynthesis protein</fullName>
    </submittedName>
</protein>
<dbReference type="SUPFAM" id="SSF54506">
    <property type="entry name" value="Diaminopimelate epimerase-like"/>
    <property type="match status" value="1"/>
</dbReference>
<name>A0ABQ6NG16_9BACL</name>
<dbReference type="PANTHER" id="PTHR13774">
    <property type="entry name" value="PHENAZINE BIOSYNTHESIS PROTEIN"/>
    <property type="match status" value="1"/>
</dbReference>
<dbReference type="Pfam" id="PF02567">
    <property type="entry name" value="PhzC-PhzF"/>
    <property type="match status" value="1"/>
</dbReference>
<dbReference type="PANTHER" id="PTHR13774:SF32">
    <property type="entry name" value="ANTISENSE-ENHANCING SEQUENCE 1"/>
    <property type="match status" value="1"/>
</dbReference>
<gene>
    <name evidence="1" type="ORF">PghCCS26_06350</name>
</gene>
<reference evidence="1 2" key="1">
    <citation type="submission" date="2023-05" db="EMBL/GenBank/DDBJ databases">
        <title>Draft genome of Paenibacillus sp. CCS26.</title>
        <authorList>
            <person name="Akita H."/>
            <person name="Shinto Y."/>
            <person name="Kimura Z."/>
        </authorList>
    </citation>
    <scope>NUCLEOTIDE SEQUENCE [LARGE SCALE GENOMIC DNA]</scope>
    <source>
        <strain evidence="1 2">CCS26</strain>
    </source>
</reference>
<evidence type="ECO:0000313" key="2">
    <source>
        <dbReference type="Proteomes" id="UP001285921"/>
    </source>
</evidence>
<accession>A0ABQ6NG16</accession>
<evidence type="ECO:0000313" key="1">
    <source>
        <dbReference type="EMBL" id="GMK43508.1"/>
    </source>
</evidence>
<proteinExistence type="predicted"/>
<dbReference type="InterPro" id="IPR003719">
    <property type="entry name" value="Phenazine_PhzF-like"/>
</dbReference>
<dbReference type="RefSeq" id="WP_317978778.1">
    <property type="nucleotide sequence ID" value="NZ_BTCL01000002.1"/>
</dbReference>
<dbReference type="Gene3D" id="3.10.310.10">
    <property type="entry name" value="Diaminopimelate Epimerase, Chain A, domain 1"/>
    <property type="match status" value="2"/>
</dbReference>
<keyword evidence="2" id="KW-1185">Reference proteome</keyword>
<dbReference type="Proteomes" id="UP001285921">
    <property type="component" value="Unassembled WGS sequence"/>
</dbReference>
<organism evidence="1 2">
    <name type="scientific">Paenibacillus glycanilyticus</name>
    <dbReference type="NCBI Taxonomy" id="126569"/>
    <lineage>
        <taxon>Bacteria</taxon>
        <taxon>Bacillati</taxon>
        <taxon>Bacillota</taxon>
        <taxon>Bacilli</taxon>
        <taxon>Bacillales</taxon>
        <taxon>Paenibacillaceae</taxon>
        <taxon>Paenibacillus</taxon>
    </lineage>
</organism>
<dbReference type="PIRSF" id="PIRSF016184">
    <property type="entry name" value="PhzC_PhzF"/>
    <property type="match status" value="1"/>
</dbReference>
<dbReference type="NCBIfam" id="TIGR00654">
    <property type="entry name" value="PhzF_family"/>
    <property type="match status" value="1"/>
</dbReference>
<dbReference type="EMBL" id="BTCL01000002">
    <property type="protein sequence ID" value="GMK43508.1"/>
    <property type="molecule type" value="Genomic_DNA"/>
</dbReference>
<comment type="caution">
    <text evidence="1">The sequence shown here is derived from an EMBL/GenBank/DDBJ whole genome shotgun (WGS) entry which is preliminary data.</text>
</comment>
<sequence>MRFYMVDVFAERKYQGNQLAVLLPDGELETSEMQLIAKEFDYSEITFIMSDKLADGGYNVRIFTPDAEIPFAGHPSLGTAYVIRHLHEKEGKEPILLNLGVGQIPVSFAEGENPVLWMTQKQPVFGESVDPSVIADILQIGVEEIAADLPIRVASTGLPSVIVPVKTLDAVKRCAIHHQRFGQFLKETADANLLVFTQETVHEANDLHVRVFVNETGYYEDPATGSANGNLAGYLLEHEVLGASGIQLRVEQGYSVGRDSLLLIDASKKNGEFEIKIGGKVFLVAKGEWM</sequence>